<evidence type="ECO:0000256" key="2">
    <source>
        <dbReference type="ARBA" id="ARBA00008974"/>
    </source>
</evidence>
<feature type="transmembrane region" description="Helical" evidence="6">
    <location>
        <begin position="241"/>
        <end position="260"/>
    </location>
</feature>
<dbReference type="Gene3D" id="1.10.4160.10">
    <property type="entry name" value="Hydantoin permease"/>
    <property type="match status" value="1"/>
</dbReference>
<feature type="transmembrane region" description="Helical" evidence="6">
    <location>
        <begin position="389"/>
        <end position="414"/>
    </location>
</feature>
<dbReference type="GO" id="GO:0005886">
    <property type="term" value="C:plasma membrane"/>
    <property type="evidence" value="ECO:0007669"/>
    <property type="project" value="TreeGrafter"/>
</dbReference>
<evidence type="ECO:0000313" key="8">
    <source>
        <dbReference type="Proteomes" id="UP000284202"/>
    </source>
</evidence>
<feature type="transmembrane region" description="Helical" evidence="6">
    <location>
        <begin position="170"/>
        <end position="188"/>
    </location>
</feature>
<keyword evidence="8" id="KW-1185">Reference proteome</keyword>
<feature type="transmembrane region" description="Helical" evidence="6">
    <location>
        <begin position="101"/>
        <end position="120"/>
    </location>
</feature>
<dbReference type="CDD" id="cd11555">
    <property type="entry name" value="SLC-NCS1sbd_u1"/>
    <property type="match status" value="1"/>
</dbReference>
<keyword evidence="3 6" id="KW-0812">Transmembrane</keyword>
<protein>
    <submittedName>
        <fullName evidence="7">NCS1 family nucleobase:cation symporter-1</fullName>
    </submittedName>
</protein>
<evidence type="ECO:0000313" key="7">
    <source>
        <dbReference type="EMBL" id="RJE89522.1"/>
    </source>
</evidence>
<evidence type="ECO:0000256" key="3">
    <source>
        <dbReference type="ARBA" id="ARBA00022692"/>
    </source>
</evidence>
<dbReference type="OrthoDB" id="9780088at2"/>
<accession>A0A418T8J7</accession>
<keyword evidence="4 6" id="KW-1133">Transmembrane helix</keyword>
<feature type="transmembrane region" description="Helical" evidence="6">
    <location>
        <begin position="132"/>
        <end position="150"/>
    </location>
</feature>
<dbReference type="InterPro" id="IPR045225">
    <property type="entry name" value="Uracil/uridine/allantoin_perm"/>
</dbReference>
<keyword evidence="5 6" id="KW-0472">Membrane</keyword>
<dbReference type="InterPro" id="IPR001248">
    <property type="entry name" value="Pur-cyt_permease"/>
</dbReference>
<evidence type="ECO:0000256" key="4">
    <source>
        <dbReference type="ARBA" id="ARBA00022989"/>
    </source>
</evidence>
<feature type="transmembrane region" description="Helical" evidence="6">
    <location>
        <begin position="443"/>
        <end position="462"/>
    </location>
</feature>
<dbReference type="AlphaFoldDB" id="A0A418T8J7"/>
<sequence>MAKRPLPRRRRFALAQSHSQPPLDGALYNEDLAPIPADKRQWGAFEIFNVWNNDIQSLFGYTLAASLFITYGLNGWAVFAGIVLAGFIVMGLVNLSGRPSVRYGVPYPVIARAAMGIYGARFPATIRGIVAIFWYGVQTYFASTAVALLLHTLFGGESGPGFLGMNGIDWLSYVIVCVFQLGLFMMGIEWVGRFLNWAGPFVYAVMIALMFVIWWKAGNGIFTALGSIFEGDDATDPRGPVIGFITVVGTMIAYFAAVVINFGDFSRFVSNEHAMRRGNFWGLPVSIALFSFIALFVTAGTVVLFGEKLINPADIVDRVGNTWLTLIAAITFFAATVGINLVANFIPPAYDIANLAPKLISARTGGIITAVIAFFIGALWVSFISNVGIAAFVDTLGAVLAPLYGILIADYYLIHKQKLDVNALFSTDPNAVYHYEGGWNRKAIIAFAVAALFSVATVWVPALASLSGFGWIIGAVLGGGFHALLMRETTSGQRQT</sequence>
<organism evidence="7 8">
    <name type="scientific">Paracoccus onubensis</name>
    <dbReference type="NCBI Taxonomy" id="1675788"/>
    <lineage>
        <taxon>Bacteria</taxon>
        <taxon>Pseudomonadati</taxon>
        <taxon>Pseudomonadota</taxon>
        <taxon>Alphaproteobacteria</taxon>
        <taxon>Rhodobacterales</taxon>
        <taxon>Paracoccaceae</taxon>
        <taxon>Paracoccus</taxon>
    </lineage>
</organism>
<feature type="transmembrane region" description="Helical" evidence="6">
    <location>
        <begin position="76"/>
        <end position="95"/>
    </location>
</feature>
<comment type="caution">
    <text evidence="7">The sequence shown here is derived from an EMBL/GenBank/DDBJ whole genome shotgun (WGS) entry which is preliminary data.</text>
</comment>
<feature type="transmembrane region" description="Helical" evidence="6">
    <location>
        <begin position="364"/>
        <end position="383"/>
    </location>
</feature>
<dbReference type="PANTHER" id="PTHR30618">
    <property type="entry name" value="NCS1 FAMILY PURINE/PYRIMIDINE TRANSPORTER"/>
    <property type="match status" value="1"/>
</dbReference>
<reference evidence="8" key="1">
    <citation type="submission" date="2018-09" db="EMBL/GenBank/DDBJ databases">
        <title>Acidovorax cavernicola nov. sp. isolated from Gruta de las Maravillas (Aracena, Spain).</title>
        <authorList>
            <person name="Jurado V."/>
            <person name="Gutierrez-Patricio S."/>
            <person name="Gonzalez-Pimentel J.L."/>
            <person name="Miller A.Z."/>
            <person name="Laiz L."/>
            <person name="Saiz-Jimenez C."/>
        </authorList>
    </citation>
    <scope>NUCLEOTIDE SEQUENCE [LARGE SCALE GENOMIC DNA]</scope>
    <source>
        <strain evidence="8">1011MAR3C25</strain>
    </source>
</reference>
<proteinExistence type="inferred from homology"/>
<name>A0A418T8J7_9RHOB</name>
<dbReference type="PANTHER" id="PTHR30618:SF6">
    <property type="entry name" value="NCS1 FAMILY NUCLEOBASE:CATION SYMPORTER-1"/>
    <property type="match status" value="1"/>
</dbReference>
<gene>
    <name evidence="7" type="ORF">D3P04_00050</name>
</gene>
<feature type="transmembrane region" description="Helical" evidence="6">
    <location>
        <begin position="195"/>
        <end position="215"/>
    </location>
</feature>
<evidence type="ECO:0000256" key="5">
    <source>
        <dbReference type="ARBA" id="ARBA00023136"/>
    </source>
</evidence>
<comment type="similarity">
    <text evidence="2">Belongs to the purine-cytosine permease (2.A.39) family.</text>
</comment>
<feature type="transmembrane region" description="Helical" evidence="6">
    <location>
        <begin position="468"/>
        <end position="486"/>
    </location>
</feature>
<feature type="transmembrane region" description="Helical" evidence="6">
    <location>
        <begin position="280"/>
        <end position="303"/>
    </location>
</feature>
<feature type="transmembrane region" description="Helical" evidence="6">
    <location>
        <begin position="323"/>
        <end position="343"/>
    </location>
</feature>
<comment type="subcellular location">
    <subcellularLocation>
        <location evidence="1">Membrane</location>
        <topology evidence="1">Multi-pass membrane protein</topology>
    </subcellularLocation>
</comment>
<evidence type="ECO:0000256" key="1">
    <source>
        <dbReference type="ARBA" id="ARBA00004141"/>
    </source>
</evidence>
<dbReference type="Proteomes" id="UP000284202">
    <property type="component" value="Unassembled WGS sequence"/>
</dbReference>
<dbReference type="EMBL" id="QZCG01000001">
    <property type="protein sequence ID" value="RJE89522.1"/>
    <property type="molecule type" value="Genomic_DNA"/>
</dbReference>
<dbReference type="Pfam" id="PF02133">
    <property type="entry name" value="Transp_cyt_pur"/>
    <property type="match status" value="1"/>
</dbReference>
<evidence type="ECO:0000256" key="6">
    <source>
        <dbReference type="SAM" id="Phobius"/>
    </source>
</evidence>
<dbReference type="GO" id="GO:0015205">
    <property type="term" value="F:nucleobase transmembrane transporter activity"/>
    <property type="evidence" value="ECO:0007669"/>
    <property type="project" value="TreeGrafter"/>
</dbReference>